<name>A0A2H1VNI7_SPOFR</name>
<proteinExistence type="predicted"/>
<protein>
    <submittedName>
        <fullName evidence="2">SFRICE_034782</fullName>
    </submittedName>
</protein>
<evidence type="ECO:0000313" key="2">
    <source>
        <dbReference type="EMBL" id="SOQ42383.1"/>
    </source>
</evidence>
<dbReference type="AlphaFoldDB" id="A0A2H1VNI7"/>
<feature type="region of interest" description="Disordered" evidence="1">
    <location>
        <begin position="13"/>
        <end position="34"/>
    </location>
</feature>
<organism evidence="2">
    <name type="scientific">Spodoptera frugiperda</name>
    <name type="common">Fall armyworm</name>
    <dbReference type="NCBI Taxonomy" id="7108"/>
    <lineage>
        <taxon>Eukaryota</taxon>
        <taxon>Metazoa</taxon>
        <taxon>Ecdysozoa</taxon>
        <taxon>Arthropoda</taxon>
        <taxon>Hexapoda</taxon>
        <taxon>Insecta</taxon>
        <taxon>Pterygota</taxon>
        <taxon>Neoptera</taxon>
        <taxon>Endopterygota</taxon>
        <taxon>Lepidoptera</taxon>
        <taxon>Glossata</taxon>
        <taxon>Ditrysia</taxon>
        <taxon>Noctuoidea</taxon>
        <taxon>Noctuidae</taxon>
        <taxon>Amphipyrinae</taxon>
        <taxon>Spodoptera</taxon>
    </lineage>
</organism>
<gene>
    <name evidence="2" type="ORF">SFRICE_034782</name>
</gene>
<dbReference type="EMBL" id="ODYU01003506">
    <property type="protein sequence ID" value="SOQ42383.1"/>
    <property type="molecule type" value="Genomic_DNA"/>
</dbReference>
<reference evidence="2" key="1">
    <citation type="submission" date="2016-07" db="EMBL/GenBank/DDBJ databases">
        <authorList>
            <person name="Bretaudeau A."/>
        </authorList>
    </citation>
    <scope>NUCLEOTIDE SEQUENCE</scope>
    <source>
        <strain evidence="2">Rice</strain>
        <tissue evidence="2">Whole body</tissue>
    </source>
</reference>
<accession>A0A2H1VNI7</accession>
<evidence type="ECO:0000256" key="1">
    <source>
        <dbReference type="SAM" id="MobiDB-lite"/>
    </source>
</evidence>
<sequence length="198" mass="21798">MSRSRFSVVVSVVDDGSPDGKQSSPPMMDTRNSRRVTSALSGIGKTRKGGNWASGNLTHTPKHKRYFTSVFCITPVEPAHSCRSMYNIYLTYVEVYLDCLVRQLVASTTARQRVSGSIPGSGKELLGFFQYGYRLTPYCMGLITQIVESGYTLYSGNTCCNVHFYLQKAKRNSMQDTATRCMAASCPATAPNAQSIID</sequence>